<feature type="domain" description="Endonuclease/exonuclease/phosphatase" evidence="8">
    <location>
        <begin position="10"/>
        <end position="215"/>
    </location>
</feature>
<dbReference type="Proteomes" id="UP000019763">
    <property type="component" value="Unassembled WGS sequence"/>
</dbReference>
<dbReference type="Gene3D" id="3.60.10.10">
    <property type="entry name" value="Endonuclease/exonuclease/phosphatase"/>
    <property type="match status" value="1"/>
</dbReference>
<feature type="site" description="Important for catalytic activity" evidence="6">
    <location>
        <position position="335"/>
    </location>
</feature>
<sequence>MRATAEWESFSEWVETQTPDVICLQEVKLAAYGSISSVKGDGKPRDRGKIKDNTKSAIPDADIVRQKLQRKPFSQYQQFWSLSDWRYSGVLVLVRKPIKVLKTRFNLDPDRPASEHHPDGRVVVLQFPNVDFVGTYAPNHGWEPGHWQRREEWDNVCLNYLIRRQERIDGTKKEERAEQNKREVGGEAGAEEEGKPLLWMGDLNVAPTDFDLTHPAWFKVQVQRGFGRGTAETEVPPECLGQPGCTPVERENFASLLSQGHMTDVWRHFNPEGPPPSDRTSSGPGLVSPSRGGGAGDVANSCLWDVETAHWTWRGTPGNLTPEAGKYYSKAMRIDHAVSRQKVGEKV</sequence>
<feature type="binding site" evidence="5">
    <location>
        <position position="204"/>
    </location>
    <ligand>
        <name>Mg(2+)</name>
        <dbReference type="ChEBI" id="CHEBI:18420"/>
        <label>1</label>
    </ligand>
</feature>
<protein>
    <submittedName>
        <fullName evidence="9">Endonuclease</fullName>
    </submittedName>
</protein>
<dbReference type="GO" id="GO:0006284">
    <property type="term" value="P:base-excision repair"/>
    <property type="evidence" value="ECO:0007669"/>
    <property type="project" value="TreeGrafter"/>
</dbReference>
<dbReference type="GO" id="GO:0005634">
    <property type="term" value="C:nucleus"/>
    <property type="evidence" value="ECO:0007669"/>
    <property type="project" value="TreeGrafter"/>
</dbReference>
<gene>
    <name evidence="9" type="ORF">GNI_049860</name>
</gene>
<dbReference type="RefSeq" id="XP_011129704.1">
    <property type="nucleotide sequence ID" value="XM_011131402.1"/>
</dbReference>
<feature type="compositionally biased region" description="Basic and acidic residues" evidence="7">
    <location>
        <begin position="171"/>
        <end position="185"/>
    </location>
</feature>
<dbReference type="GO" id="GO:0046872">
    <property type="term" value="F:metal ion binding"/>
    <property type="evidence" value="ECO:0007669"/>
    <property type="project" value="UniProtKB-KW"/>
</dbReference>
<comment type="caution">
    <text evidence="9">The sequence shown here is derived from an EMBL/GenBank/DDBJ whole genome shotgun (WGS) entry which is preliminary data.</text>
</comment>
<comment type="cofactor">
    <cofactor evidence="5">
        <name>Mg(2+)</name>
        <dbReference type="ChEBI" id="CHEBI:18420"/>
    </cofactor>
    <cofactor evidence="5">
        <name>Mn(2+)</name>
        <dbReference type="ChEBI" id="CHEBI:29035"/>
    </cofactor>
    <text evidence="5">Probably binds two magnesium or manganese ions per subunit.</text>
</comment>
<organism evidence="9 10">
    <name type="scientific">Gregarina niphandrodes</name>
    <name type="common">Septate eugregarine</name>
    <dbReference type="NCBI Taxonomy" id="110365"/>
    <lineage>
        <taxon>Eukaryota</taxon>
        <taxon>Sar</taxon>
        <taxon>Alveolata</taxon>
        <taxon>Apicomplexa</taxon>
        <taxon>Conoidasida</taxon>
        <taxon>Gregarinasina</taxon>
        <taxon>Eugregarinorida</taxon>
        <taxon>Gregarinidae</taxon>
        <taxon>Gregarina</taxon>
    </lineage>
</organism>
<dbReference type="VEuPathDB" id="CryptoDB:GNI_049860"/>
<keyword evidence="10" id="KW-1185">Reference proteome</keyword>
<feature type="region of interest" description="Disordered" evidence="7">
    <location>
        <begin position="171"/>
        <end position="193"/>
    </location>
</feature>
<keyword evidence="4 5" id="KW-0460">Magnesium</keyword>
<dbReference type="AlphaFoldDB" id="A0A023B9K1"/>
<dbReference type="Pfam" id="PF03372">
    <property type="entry name" value="Exo_endo_phos"/>
    <property type="match status" value="1"/>
</dbReference>
<reference evidence="9" key="1">
    <citation type="submission" date="2013-12" db="EMBL/GenBank/DDBJ databases">
        <authorList>
            <person name="Omoto C.K."/>
            <person name="Sibley D."/>
            <person name="Venepally P."/>
            <person name="Hadjithomas M."/>
            <person name="Karamycheva S."/>
            <person name="Brunk B."/>
            <person name="Roos D."/>
            <person name="Caler E."/>
            <person name="Lorenzi H."/>
        </authorList>
    </citation>
    <scope>NUCLEOTIDE SEQUENCE</scope>
</reference>
<keyword evidence="2 5" id="KW-0479">Metal-binding</keyword>
<evidence type="ECO:0000256" key="5">
    <source>
        <dbReference type="PIRSR" id="PIRSR604808-2"/>
    </source>
</evidence>
<feature type="binding site" evidence="5">
    <location>
        <position position="26"/>
    </location>
    <ligand>
        <name>Mg(2+)</name>
        <dbReference type="ChEBI" id="CHEBI:18420"/>
        <label>1</label>
    </ligand>
</feature>
<evidence type="ECO:0000256" key="1">
    <source>
        <dbReference type="ARBA" id="ARBA00007092"/>
    </source>
</evidence>
<evidence type="ECO:0000256" key="4">
    <source>
        <dbReference type="ARBA" id="ARBA00022842"/>
    </source>
</evidence>
<keyword evidence="9" id="KW-0540">Nuclease</keyword>
<feature type="binding site" evidence="5">
    <location>
        <position position="202"/>
    </location>
    <ligand>
        <name>Mg(2+)</name>
        <dbReference type="ChEBI" id="CHEBI:18420"/>
        <label>1</label>
    </ligand>
</feature>
<dbReference type="OrthoDB" id="498125at2759"/>
<dbReference type="PANTHER" id="PTHR22748:SF10">
    <property type="entry name" value="DNA-(APURINIC OR APYRIMIDINIC SITE) ENDONUCLEASE"/>
    <property type="match status" value="1"/>
</dbReference>
<name>A0A023B9K1_GRENI</name>
<dbReference type="PROSITE" id="PS00726">
    <property type="entry name" value="AP_NUCLEASE_F1_1"/>
    <property type="match status" value="1"/>
</dbReference>
<evidence type="ECO:0000259" key="8">
    <source>
        <dbReference type="Pfam" id="PF03372"/>
    </source>
</evidence>
<evidence type="ECO:0000313" key="10">
    <source>
        <dbReference type="Proteomes" id="UP000019763"/>
    </source>
</evidence>
<dbReference type="PANTHER" id="PTHR22748">
    <property type="entry name" value="AP ENDONUCLEASE"/>
    <property type="match status" value="1"/>
</dbReference>
<dbReference type="GeneID" id="22911826"/>
<dbReference type="GO" id="GO:0008311">
    <property type="term" value="F:double-stranded DNA 3'-5' DNA exonuclease activity"/>
    <property type="evidence" value="ECO:0007669"/>
    <property type="project" value="TreeGrafter"/>
</dbReference>
<evidence type="ECO:0000313" key="9">
    <source>
        <dbReference type="EMBL" id="EZG73009.1"/>
    </source>
</evidence>
<dbReference type="EMBL" id="AFNH02000384">
    <property type="protein sequence ID" value="EZG73009.1"/>
    <property type="molecule type" value="Genomic_DNA"/>
</dbReference>
<comment type="similarity">
    <text evidence="1">Belongs to the DNA repair enzymes AP/ExoA family.</text>
</comment>
<accession>A0A023B9K1</accession>
<dbReference type="SUPFAM" id="SSF56219">
    <property type="entry name" value="DNase I-like"/>
    <property type="match status" value="1"/>
</dbReference>
<evidence type="ECO:0000256" key="2">
    <source>
        <dbReference type="ARBA" id="ARBA00022723"/>
    </source>
</evidence>
<dbReference type="InterPro" id="IPR036691">
    <property type="entry name" value="Endo/exonu/phosph_ase_sf"/>
</dbReference>
<proteinExistence type="inferred from homology"/>
<dbReference type="GO" id="GO:0003906">
    <property type="term" value="F:DNA-(apurinic or apyrimidinic site) endonuclease activity"/>
    <property type="evidence" value="ECO:0007669"/>
    <property type="project" value="TreeGrafter"/>
</dbReference>
<feature type="region of interest" description="Disordered" evidence="7">
    <location>
        <begin position="265"/>
        <end position="294"/>
    </location>
</feature>
<keyword evidence="3" id="KW-0378">Hydrolase</keyword>
<keyword evidence="5" id="KW-0464">Manganese</keyword>
<keyword evidence="9" id="KW-0255">Endonuclease</keyword>
<dbReference type="OMA" id="PVERENF"/>
<dbReference type="GO" id="GO:0003677">
    <property type="term" value="F:DNA binding"/>
    <property type="evidence" value="ECO:0007669"/>
    <property type="project" value="InterPro"/>
</dbReference>
<dbReference type="eggNOG" id="KOG1294">
    <property type="taxonomic scope" value="Eukaryota"/>
</dbReference>
<dbReference type="InterPro" id="IPR004808">
    <property type="entry name" value="AP_endonuc_1"/>
</dbReference>
<dbReference type="InterPro" id="IPR020847">
    <property type="entry name" value="AP_endonuclease_F1_BS"/>
</dbReference>
<dbReference type="PROSITE" id="PS51435">
    <property type="entry name" value="AP_NUCLEASE_F1_4"/>
    <property type="match status" value="1"/>
</dbReference>
<evidence type="ECO:0000256" key="3">
    <source>
        <dbReference type="ARBA" id="ARBA00022801"/>
    </source>
</evidence>
<evidence type="ECO:0000256" key="7">
    <source>
        <dbReference type="SAM" id="MobiDB-lite"/>
    </source>
</evidence>
<evidence type="ECO:0000256" key="6">
    <source>
        <dbReference type="PIRSR" id="PIRSR604808-3"/>
    </source>
</evidence>
<feature type="site" description="Transition state stabilizer" evidence="6">
    <location>
        <position position="204"/>
    </location>
</feature>
<dbReference type="GO" id="GO:0008081">
    <property type="term" value="F:phosphoric diester hydrolase activity"/>
    <property type="evidence" value="ECO:0007669"/>
    <property type="project" value="TreeGrafter"/>
</dbReference>
<dbReference type="InterPro" id="IPR005135">
    <property type="entry name" value="Endo/exonuclease/phosphatase"/>
</dbReference>